<dbReference type="EMBL" id="UINC01045003">
    <property type="protein sequence ID" value="SVB51216.1"/>
    <property type="molecule type" value="Genomic_DNA"/>
</dbReference>
<organism evidence="2">
    <name type="scientific">marine metagenome</name>
    <dbReference type="NCBI Taxonomy" id="408172"/>
    <lineage>
        <taxon>unclassified sequences</taxon>
        <taxon>metagenomes</taxon>
        <taxon>ecological metagenomes</taxon>
    </lineage>
</organism>
<gene>
    <name evidence="2" type="ORF">METZ01_LOCUS204070</name>
</gene>
<evidence type="ECO:0000313" key="2">
    <source>
        <dbReference type="EMBL" id="SVB51216.1"/>
    </source>
</evidence>
<feature type="compositionally biased region" description="Basic and acidic residues" evidence="1">
    <location>
        <begin position="7"/>
        <end position="22"/>
    </location>
</feature>
<feature type="region of interest" description="Disordered" evidence="1">
    <location>
        <begin position="1"/>
        <end position="22"/>
    </location>
</feature>
<dbReference type="AlphaFoldDB" id="A0A382EK79"/>
<name>A0A382EK79_9ZZZZ</name>
<feature type="non-terminal residue" evidence="2">
    <location>
        <position position="22"/>
    </location>
</feature>
<protein>
    <submittedName>
        <fullName evidence="2">Uncharacterized protein</fullName>
    </submittedName>
</protein>
<reference evidence="2" key="1">
    <citation type="submission" date="2018-05" db="EMBL/GenBank/DDBJ databases">
        <authorList>
            <person name="Lanie J.A."/>
            <person name="Ng W.-L."/>
            <person name="Kazmierczak K.M."/>
            <person name="Andrzejewski T.M."/>
            <person name="Davidsen T.M."/>
            <person name="Wayne K.J."/>
            <person name="Tettelin H."/>
            <person name="Glass J.I."/>
            <person name="Rusch D."/>
            <person name="Podicherti R."/>
            <person name="Tsui H.-C.T."/>
            <person name="Winkler M.E."/>
        </authorList>
    </citation>
    <scope>NUCLEOTIDE SEQUENCE</scope>
</reference>
<evidence type="ECO:0000256" key="1">
    <source>
        <dbReference type="SAM" id="MobiDB-lite"/>
    </source>
</evidence>
<proteinExistence type="predicted"/>
<accession>A0A382EK79</accession>
<sequence length="22" mass="2697">MSNSERNYQKEFENAPLLKERI</sequence>